<evidence type="ECO:0000313" key="4">
    <source>
        <dbReference type="Proteomes" id="UP000010523"/>
    </source>
</evidence>
<keyword evidence="3" id="KW-0645">Protease</keyword>
<keyword evidence="1" id="KW-0812">Transmembrane</keyword>
<feature type="transmembrane region" description="Helical" evidence="1">
    <location>
        <begin position="106"/>
        <end position="124"/>
    </location>
</feature>
<gene>
    <name evidence="3" type="ORF">PB1_02130</name>
</gene>
<organism evidence="3 4">
    <name type="scientific">Bacillus methanolicus PB1</name>
    <dbReference type="NCBI Taxonomy" id="997296"/>
    <lineage>
        <taxon>Bacteria</taxon>
        <taxon>Bacillati</taxon>
        <taxon>Bacillota</taxon>
        <taxon>Bacilli</taxon>
        <taxon>Bacillales</taxon>
        <taxon>Bacillaceae</taxon>
        <taxon>Bacillus</taxon>
    </lineage>
</organism>
<accession>I3E5D0</accession>
<evidence type="ECO:0000313" key="3">
    <source>
        <dbReference type="EMBL" id="EIJ81701.1"/>
    </source>
</evidence>
<feature type="transmembrane region" description="Helical" evidence="1">
    <location>
        <begin position="60"/>
        <end position="83"/>
    </location>
</feature>
<dbReference type="InterPro" id="IPR003675">
    <property type="entry name" value="Rce1/LyrA-like_dom"/>
</dbReference>
<keyword evidence="1" id="KW-1133">Transmembrane helix</keyword>
<comment type="caution">
    <text evidence="3">The sequence shown here is derived from an EMBL/GenBank/DDBJ whole genome shotgun (WGS) entry which is preliminary data.</text>
</comment>
<dbReference type="Pfam" id="PF02517">
    <property type="entry name" value="Rce1-like"/>
    <property type="match status" value="1"/>
</dbReference>
<dbReference type="AlphaFoldDB" id="I3E5D0"/>
<dbReference type="STRING" id="997296.PB1_02130"/>
<reference evidence="3 4" key="1">
    <citation type="journal article" date="2012" name="Appl. Environ. Microbiol.">
        <title>Genome Sequence of Thermotolerant Bacillus methanolicus: Features and Regulation Related to Methylotrophy and Production of L-Lysine and L-Glutamate from Methanol.</title>
        <authorList>
            <person name="Heggeset T.M."/>
            <person name="Krog A."/>
            <person name="Balzer S."/>
            <person name="Wentzel A."/>
            <person name="Ellingsen T.E."/>
            <person name="Brautaset T."/>
        </authorList>
    </citation>
    <scope>NUCLEOTIDE SEQUENCE [LARGE SCALE GENOMIC DNA]</scope>
    <source>
        <strain evidence="3 4">PB1</strain>
    </source>
</reference>
<feature type="transmembrane region" description="Helical" evidence="1">
    <location>
        <begin position="7"/>
        <end position="25"/>
    </location>
</feature>
<dbReference type="eggNOG" id="COG1266">
    <property type="taxonomic scope" value="Bacteria"/>
</dbReference>
<proteinExistence type="predicted"/>
<dbReference type="GO" id="GO:0004175">
    <property type="term" value="F:endopeptidase activity"/>
    <property type="evidence" value="ECO:0007669"/>
    <property type="project" value="UniProtKB-ARBA"/>
</dbReference>
<evidence type="ECO:0000259" key="2">
    <source>
        <dbReference type="Pfam" id="PF02517"/>
    </source>
</evidence>
<name>I3E5D0_BACMT</name>
<dbReference type="PATRIC" id="fig|997296.3.peg.477"/>
<dbReference type="GO" id="GO:0080120">
    <property type="term" value="P:CAAX-box protein maturation"/>
    <property type="evidence" value="ECO:0007669"/>
    <property type="project" value="UniProtKB-ARBA"/>
</dbReference>
<keyword evidence="3" id="KW-0378">Hydrolase</keyword>
<feature type="domain" description="CAAX prenyl protease 2/Lysostaphin resistance protein A-like" evidence="2">
    <location>
        <begin position="104"/>
        <end position="195"/>
    </location>
</feature>
<feature type="transmembrane region" description="Helical" evidence="1">
    <location>
        <begin position="31"/>
        <end position="48"/>
    </location>
</feature>
<dbReference type="GO" id="GO:0006508">
    <property type="term" value="P:proteolysis"/>
    <property type="evidence" value="ECO:0007669"/>
    <property type="project" value="UniProtKB-KW"/>
</dbReference>
<feature type="transmembrane region" description="Helical" evidence="1">
    <location>
        <begin position="158"/>
        <end position="177"/>
    </location>
</feature>
<feature type="transmembrane region" description="Helical" evidence="1">
    <location>
        <begin position="184"/>
        <end position="202"/>
    </location>
</feature>
<sequence length="203" mass="23260">MKKCASDLTLIIGIILAHLLLFFTFKDKSVFWYMLTASMLLLISYSIVKENFDDHASFINFLSYGIGSGLVLFGVFLAGNGLIDGLHLPFKNDVNKLYNRFSPTEIWHYIVLILVIIPGEEIFWRGFVQKRISRHLNRTLSIAIAALLYASVNIYSEFMILPFAAFISGIYWGFLYAWKKSISLVIVSHLVFNLFLLVFMPLK</sequence>
<protein>
    <submittedName>
        <fullName evidence="3">CAAX amino terminal protease family protein</fullName>
    </submittedName>
</protein>
<dbReference type="OrthoDB" id="1903300at2"/>
<dbReference type="Proteomes" id="UP000010523">
    <property type="component" value="Unassembled WGS sequence"/>
</dbReference>
<keyword evidence="4" id="KW-1185">Reference proteome</keyword>
<evidence type="ECO:0000256" key="1">
    <source>
        <dbReference type="SAM" id="Phobius"/>
    </source>
</evidence>
<dbReference type="RefSeq" id="WP_003350435.1">
    <property type="nucleotide sequence ID" value="NZ_AFEU01000001.1"/>
</dbReference>
<feature type="transmembrane region" description="Helical" evidence="1">
    <location>
        <begin position="136"/>
        <end position="152"/>
    </location>
</feature>
<keyword evidence="1" id="KW-0472">Membrane</keyword>
<dbReference type="EMBL" id="AFEU01000001">
    <property type="protein sequence ID" value="EIJ81701.1"/>
    <property type="molecule type" value="Genomic_DNA"/>
</dbReference>